<evidence type="ECO:0000313" key="2">
    <source>
        <dbReference type="EMBL" id="KAL1858128.1"/>
    </source>
</evidence>
<gene>
    <name evidence="2" type="ORF">VTK73DRAFT_7932</name>
</gene>
<accession>A0ABR3WBS6</accession>
<dbReference type="Proteomes" id="UP001586593">
    <property type="component" value="Unassembled WGS sequence"/>
</dbReference>
<protein>
    <recommendedName>
        <fullName evidence="4">Secreted protein</fullName>
    </recommendedName>
</protein>
<evidence type="ECO:0000313" key="3">
    <source>
        <dbReference type="Proteomes" id="UP001586593"/>
    </source>
</evidence>
<dbReference type="EMBL" id="JAZHXJ010000536">
    <property type="protein sequence ID" value="KAL1858128.1"/>
    <property type="molecule type" value="Genomic_DNA"/>
</dbReference>
<name>A0ABR3WBS6_9PEZI</name>
<evidence type="ECO:0008006" key="4">
    <source>
        <dbReference type="Google" id="ProtNLM"/>
    </source>
</evidence>
<sequence>MMELAKPGGKWAIGVTITLLTGESIHCGIRGRLARFCLDQSISRRGMESIRSASPSVAIIAIAVHTRFWMFAAPLSFIVFFCGSRITLTTLI</sequence>
<organism evidence="2 3">
    <name type="scientific">Phialemonium thermophilum</name>
    <dbReference type="NCBI Taxonomy" id="223376"/>
    <lineage>
        <taxon>Eukaryota</taxon>
        <taxon>Fungi</taxon>
        <taxon>Dikarya</taxon>
        <taxon>Ascomycota</taxon>
        <taxon>Pezizomycotina</taxon>
        <taxon>Sordariomycetes</taxon>
        <taxon>Sordariomycetidae</taxon>
        <taxon>Cephalothecales</taxon>
        <taxon>Cephalothecaceae</taxon>
        <taxon>Phialemonium</taxon>
    </lineage>
</organism>
<reference evidence="2 3" key="1">
    <citation type="journal article" date="2024" name="Commun. Biol.">
        <title>Comparative genomic analysis of thermophilic fungi reveals convergent evolutionary adaptations and gene losses.</title>
        <authorList>
            <person name="Steindorff A.S."/>
            <person name="Aguilar-Pontes M.V."/>
            <person name="Robinson A.J."/>
            <person name="Andreopoulos B."/>
            <person name="LaButti K."/>
            <person name="Kuo A."/>
            <person name="Mondo S."/>
            <person name="Riley R."/>
            <person name="Otillar R."/>
            <person name="Haridas S."/>
            <person name="Lipzen A."/>
            <person name="Grimwood J."/>
            <person name="Schmutz J."/>
            <person name="Clum A."/>
            <person name="Reid I.D."/>
            <person name="Moisan M.C."/>
            <person name="Butler G."/>
            <person name="Nguyen T.T.M."/>
            <person name="Dewar K."/>
            <person name="Conant G."/>
            <person name="Drula E."/>
            <person name="Henrissat B."/>
            <person name="Hansel C."/>
            <person name="Singer S."/>
            <person name="Hutchinson M.I."/>
            <person name="de Vries R.P."/>
            <person name="Natvig D.O."/>
            <person name="Powell A.J."/>
            <person name="Tsang A."/>
            <person name="Grigoriev I.V."/>
        </authorList>
    </citation>
    <scope>NUCLEOTIDE SEQUENCE [LARGE SCALE GENOMIC DNA]</scope>
    <source>
        <strain evidence="2 3">ATCC 24622</strain>
    </source>
</reference>
<comment type="caution">
    <text evidence="2">The sequence shown here is derived from an EMBL/GenBank/DDBJ whole genome shotgun (WGS) entry which is preliminary data.</text>
</comment>
<feature type="transmembrane region" description="Helical" evidence="1">
    <location>
        <begin position="57"/>
        <end position="82"/>
    </location>
</feature>
<keyword evidence="3" id="KW-1185">Reference proteome</keyword>
<evidence type="ECO:0000256" key="1">
    <source>
        <dbReference type="SAM" id="Phobius"/>
    </source>
</evidence>
<keyword evidence="1" id="KW-1133">Transmembrane helix</keyword>
<keyword evidence="1" id="KW-0472">Membrane</keyword>
<keyword evidence="1" id="KW-0812">Transmembrane</keyword>
<proteinExistence type="predicted"/>